<dbReference type="Pfam" id="PF14907">
    <property type="entry name" value="NTP_transf_5"/>
    <property type="match status" value="1"/>
</dbReference>
<keyword evidence="1" id="KW-1133">Transmembrane helix</keyword>
<reference evidence="2 3" key="1">
    <citation type="journal article" date="2016" name="Nat. Commun.">
        <title>Thousands of microbial genomes shed light on interconnected biogeochemical processes in an aquifer system.</title>
        <authorList>
            <person name="Anantharaman K."/>
            <person name="Brown C.T."/>
            <person name="Hug L.A."/>
            <person name="Sharon I."/>
            <person name="Castelle C.J."/>
            <person name="Probst A.J."/>
            <person name="Thomas B.C."/>
            <person name="Singh A."/>
            <person name="Wilkins M.J."/>
            <person name="Karaoz U."/>
            <person name="Brodie E.L."/>
            <person name="Williams K.H."/>
            <person name="Hubbard S.S."/>
            <person name="Banfield J.F."/>
        </authorList>
    </citation>
    <scope>NUCLEOTIDE SEQUENCE [LARGE SCALE GENOMIC DNA]</scope>
</reference>
<dbReference type="STRING" id="1802517.A2892_00975"/>
<dbReference type="AlphaFoldDB" id="A0A1F8B977"/>
<evidence type="ECO:0000313" key="3">
    <source>
        <dbReference type="Proteomes" id="UP000176404"/>
    </source>
</evidence>
<sequence length="331" mass="38808">MSISRLDQYNLSILSRKKVKVSLSKTQIIELLEKSKYNKTLIPVLEYLLRIVTRKDIGWSELKILEGKINKNLVRQKNTLKDIKKILSQRKIEYLISKTARTIPYVTHDIDIVVKEKDFERTVEVFGLDGYRIGKHGTINGIKANWQITAKKDNQLLIDIHKNISWMGSEYLSFTDYWSNPGHQKFFGTTQPIPSKEVELIQVAANVLFEKFHLTLLDYLYLKKLIAFSKVGEVTRITEKYKWGNLFNDLMTAITDIERKDKPEIVSRVFKVDSDISFPIIVRFSYSIRIFLNRLFSGYGISLVAVIYVCYMYLKMYLKKGNFYPYYFSIK</sequence>
<evidence type="ECO:0000313" key="2">
    <source>
        <dbReference type="EMBL" id="OGM60602.1"/>
    </source>
</evidence>
<organism evidence="2 3">
    <name type="scientific">Candidatus Woesebacteria bacterium RIFCSPLOWO2_01_FULL_39_10b</name>
    <dbReference type="NCBI Taxonomy" id="1802517"/>
    <lineage>
        <taxon>Bacteria</taxon>
        <taxon>Candidatus Woeseibacteriota</taxon>
    </lineage>
</organism>
<feature type="transmembrane region" description="Helical" evidence="1">
    <location>
        <begin position="295"/>
        <end position="314"/>
    </location>
</feature>
<dbReference type="InterPro" id="IPR043519">
    <property type="entry name" value="NT_sf"/>
</dbReference>
<evidence type="ECO:0000256" key="1">
    <source>
        <dbReference type="SAM" id="Phobius"/>
    </source>
</evidence>
<proteinExistence type="predicted"/>
<accession>A0A1F8B977</accession>
<dbReference type="SUPFAM" id="SSF81301">
    <property type="entry name" value="Nucleotidyltransferase"/>
    <property type="match status" value="1"/>
</dbReference>
<name>A0A1F8B977_9BACT</name>
<dbReference type="EMBL" id="MGHD01000003">
    <property type="protein sequence ID" value="OGM60602.1"/>
    <property type="molecule type" value="Genomic_DNA"/>
</dbReference>
<comment type="caution">
    <text evidence="2">The sequence shown here is derived from an EMBL/GenBank/DDBJ whole genome shotgun (WGS) entry which is preliminary data.</text>
</comment>
<evidence type="ECO:0008006" key="4">
    <source>
        <dbReference type="Google" id="ProtNLM"/>
    </source>
</evidence>
<gene>
    <name evidence="2" type="ORF">A2892_00975</name>
</gene>
<protein>
    <recommendedName>
        <fullName evidence="4">Nucleotidyltransferase</fullName>
    </recommendedName>
</protein>
<keyword evidence="1" id="KW-0812">Transmembrane</keyword>
<dbReference type="Gene3D" id="3.30.460.40">
    <property type="match status" value="1"/>
</dbReference>
<dbReference type="Proteomes" id="UP000176404">
    <property type="component" value="Unassembled WGS sequence"/>
</dbReference>
<keyword evidence="1" id="KW-0472">Membrane</keyword>
<dbReference type="InterPro" id="IPR039498">
    <property type="entry name" value="NTP_transf_5"/>
</dbReference>